<proteinExistence type="predicted"/>
<dbReference type="HOGENOM" id="CLU_2357382_0_0_10"/>
<dbReference type="Proteomes" id="UP000004079">
    <property type="component" value="Unassembled WGS sequence"/>
</dbReference>
<sequence>MKRPIDQALNFVSQDTIAALNEMVADGKFLMHLNMLEQLETTILSDDTGCFADQSGEPRPGVFQTLRTLRVLKDDLRTLNALCPESPSEISEITDY</sequence>
<dbReference type="AlphaFoldDB" id="D1QSP1"/>
<dbReference type="STRING" id="649760.HMPREF0971_02002"/>
<comment type="caution">
    <text evidence="1">The sequence shown here is derived from an EMBL/GenBank/DDBJ whole genome shotgun (WGS) entry which is preliminary data.</text>
</comment>
<name>D1QSP1_9BACT</name>
<dbReference type="EMBL" id="ACUZ02000034">
    <property type="protein sequence ID" value="EFB31722.1"/>
    <property type="molecule type" value="Genomic_DNA"/>
</dbReference>
<evidence type="ECO:0000313" key="2">
    <source>
        <dbReference type="Proteomes" id="UP000004079"/>
    </source>
</evidence>
<evidence type="ECO:0000313" key="1">
    <source>
        <dbReference type="EMBL" id="EFB31722.1"/>
    </source>
</evidence>
<reference evidence="1 2" key="1">
    <citation type="submission" date="2009-11" db="EMBL/GenBank/DDBJ databases">
        <authorList>
            <person name="Weinstock G."/>
            <person name="Sodergren E."/>
            <person name="Clifton S."/>
            <person name="Fulton L."/>
            <person name="Fulton B."/>
            <person name="Courtney L."/>
            <person name="Fronick C."/>
            <person name="Harrison M."/>
            <person name="Strong C."/>
            <person name="Farmer C."/>
            <person name="Delahaunty K."/>
            <person name="Markovic C."/>
            <person name="Hall O."/>
            <person name="Minx P."/>
            <person name="Tomlinson C."/>
            <person name="Mitreva M."/>
            <person name="Nelson J."/>
            <person name="Hou S."/>
            <person name="Wollam A."/>
            <person name="Pepin K.H."/>
            <person name="Johnson M."/>
            <person name="Bhonagiri V."/>
            <person name="Nash W.E."/>
            <person name="Warren W."/>
            <person name="Chinwalla A."/>
            <person name="Mardis E.R."/>
            <person name="Wilson R.K."/>
        </authorList>
    </citation>
    <scope>NUCLEOTIDE SEQUENCE [LARGE SCALE GENOMIC DNA]</scope>
    <source>
        <strain evidence="1 2">F0302</strain>
    </source>
</reference>
<dbReference type="RefSeq" id="WP_004373761.1">
    <property type="nucleotide sequence ID" value="NZ_GG703886.1"/>
</dbReference>
<accession>D1QSP1</accession>
<gene>
    <name evidence="1" type="ORF">HMPREF0971_02002</name>
</gene>
<protein>
    <submittedName>
        <fullName evidence="1">Uncharacterized protein</fullName>
    </submittedName>
</protein>
<organism evidence="1 2">
    <name type="scientific">Segatella oris F0302</name>
    <dbReference type="NCBI Taxonomy" id="649760"/>
    <lineage>
        <taxon>Bacteria</taxon>
        <taxon>Pseudomonadati</taxon>
        <taxon>Bacteroidota</taxon>
        <taxon>Bacteroidia</taxon>
        <taxon>Bacteroidales</taxon>
        <taxon>Prevotellaceae</taxon>
        <taxon>Segatella</taxon>
    </lineage>
</organism>